<dbReference type="EMBL" id="OV725077">
    <property type="protein sequence ID" value="CAH1390665.1"/>
    <property type="molecule type" value="Genomic_DNA"/>
</dbReference>
<proteinExistence type="predicted"/>
<sequence>MDNINEPVTEEMSQDYEKEQEKREQVMEAYTEESSVTEHYYLRSRKDKTGARSIQSTVQEEEGQTKTQLGKTEMWMEMMFAKLSKQLRTEIEQQSERFKEQALESRSEMRQLISEEFRNQSEKLNEKLEDVTNNIDLVARKLGRRMEEIQSDLTNRIEKNEDRLNNIELDFETKLTTSVEQNKIENTEKYENLRIHVNKVNEEIKGDLNTHEEKIEALSKRINILEKNRPIEVVNMEPRTPNIQRTDTNCPPSIIASNGGVSDMFQALNSTLIQQNKGINQKPLFFRNSKKDIPTEFNNSLRSQYQLWGHTLIFQDFIRQHLRDEALVWWLMHETEINEIDSFSEKFLSKFWRGKYDPIFWEELNHGSYFYHTNISPQQYFCNMILRARACEHKLDEEFICKSMVRHFGNTIEEIMLYQGINSIDGFLEVLNRFGRERILKENNSYQRPSARYLEDKEPPQMKTNQQVKDQGNNLPSRPYNEKMNTSQYNTGLRPYGKNYSNPVQRKNFDRSQNWNQPNPQVNKITLVREKNNQEPVNSYQQKTYPDEQARQNINNQTFEENYRAAIAKQPVQAEEEDDINIAYIPEDKNEEPTIEEYEYPKLDTTQNPKKVQALVNSGYKTVSLSQEARKIELEHTGLEKLPVPNTVAETTTRWSKPMREKITTDVILPNHAINDEGRIIQEELEDPRSYLRGKSPLHLPGCPWECRVTYPRNVRGLPPRLQSPGCVGVVPLSFLAVLPYPILATSGDCLLGCRALDV</sequence>
<dbReference type="AlphaFoldDB" id="A0A9P0E4E5"/>
<feature type="region of interest" description="Disordered" evidence="2">
    <location>
        <begin position="1"/>
        <end position="67"/>
    </location>
</feature>
<feature type="region of interest" description="Disordered" evidence="2">
    <location>
        <begin position="450"/>
        <end position="496"/>
    </location>
</feature>
<dbReference type="OrthoDB" id="7700565at2759"/>
<dbReference type="Proteomes" id="UP001152798">
    <property type="component" value="Chromosome 1"/>
</dbReference>
<feature type="coiled-coil region" evidence="1">
    <location>
        <begin position="84"/>
        <end position="170"/>
    </location>
</feature>
<reference evidence="3" key="1">
    <citation type="submission" date="2022-01" db="EMBL/GenBank/DDBJ databases">
        <authorList>
            <person name="King R."/>
        </authorList>
    </citation>
    <scope>NUCLEOTIDE SEQUENCE</scope>
</reference>
<keyword evidence="4" id="KW-1185">Reference proteome</keyword>
<evidence type="ECO:0000313" key="4">
    <source>
        <dbReference type="Proteomes" id="UP001152798"/>
    </source>
</evidence>
<evidence type="ECO:0008006" key="5">
    <source>
        <dbReference type="Google" id="ProtNLM"/>
    </source>
</evidence>
<protein>
    <recommendedName>
        <fullName evidence="5">Retrotransposon gag domain-containing protein</fullName>
    </recommendedName>
</protein>
<evidence type="ECO:0000256" key="2">
    <source>
        <dbReference type="SAM" id="MobiDB-lite"/>
    </source>
</evidence>
<organism evidence="3 4">
    <name type="scientific">Nezara viridula</name>
    <name type="common">Southern green stink bug</name>
    <name type="synonym">Cimex viridulus</name>
    <dbReference type="NCBI Taxonomy" id="85310"/>
    <lineage>
        <taxon>Eukaryota</taxon>
        <taxon>Metazoa</taxon>
        <taxon>Ecdysozoa</taxon>
        <taxon>Arthropoda</taxon>
        <taxon>Hexapoda</taxon>
        <taxon>Insecta</taxon>
        <taxon>Pterygota</taxon>
        <taxon>Neoptera</taxon>
        <taxon>Paraneoptera</taxon>
        <taxon>Hemiptera</taxon>
        <taxon>Heteroptera</taxon>
        <taxon>Panheteroptera</taxon>
        <taxon>Pentatomomorpha</taxon>
        <taxon>Pentatomoidea</taxon>
        <taxon>Pentatomidae</taxon>
        <taxon>Pentatominae</taxon>
        <taxon>Nezara</taxon>
    </lineage>
</organism>
<feature type="compositionally biased region" description="Polar residues" evidence="2">
    <location>
        <begin position="462"/>
        <end position="476"/>
    </location>
</feature>
<feature type="compositionally biased region" description="Basic and acidic residues" evidence="2">
    <location>
        <begin position="15"/>
        <end position="26"/>
    </location>
</feature>
<evidence type="ECO:0000256" key="1">
    <source>
        <dbReference type="SAM" id="Coils"/>
    </source>
</evidence>
<evidence type="ECO:0000313" key="3">
    <source>
        <dbReference type="EMBL" id="CAH1390665.1"/>
    </source>
</evidence>
<accession>A0A9P0E4E5</accession>
<feature type="coiled-coil region" evidence="1">
    <location>
        <begin position="201"/>
        <end position="228"/>
    </location>
</feature>
<gene>
    <name evidence="3" type="ORF">NEZAVI_LOCUS1831</name>
</gene>
<keyword evidence="1" id="KW-0175">Coiled coil</keyword>
<name>A0A9P0E4E5_NEZVI</name>